<reference evidence="10" key="1">
    <citation type="submission" date="2022-12" db="EMBL/GenBank/DDBJ databases">
        <title>Chromosome-level genome assembly of the bean flower thrips Megalurothrips usitatus.</title>
        <authorList>
            <person name="Ma L."/>
            <person name="Liu Q."/>
            <person name="Li H."/>
            <person name="Cai W."/>
        </authorList>
    </citation>
    <scope>NUCLEOTIDE SEQUENCE</scope>
    <source>
        <strain evidence="10">Cailab_2022a</strain>
    </source>
</reference>
<dbReference type="Gene3D" id="3.10.20.90">
    <property type="entry name" value="Phosphatidylinositol 3-kinase Catalytic Subunit, Chain A, domain 1"/>
    <property type="match status" value="1"/>
</dbReference>
<evidence type="ECO:0000256" key="5">
    <source>
        <dbReference type="ARBA" id="ARBA00022614"/>
    </source>
</evidence>
<evidence type="ECO:0000256" key="3">
    <source>
        <dbReference type="ARBA" id="ARBA00015004"/>
    </source>
</evidence>
<proteinExistence type="inferred from homology"/>
<dbReference type="InterPro" id="IPR032675">
    <property type="entry name" value="LRR_dom_sf"/>
</dbReference>
<dbReference type="SUPFAM" id="SSF54236">
    <property type="entry name" value="Ubiquitin-like"/>
    <property type="match status" value="1"/>
</dbReference>
<comment type="similarity">
    <text evidence="2">Belongs to the TBCE family.</text>
</comment>
<evidence type="ECO:0000256" key="4">
    <source>
        <dbReference type="ARBA" id="ARBA00022490"/>
    </source>
</evidence>
<gene>
    <name evidence="10" type="ORF">ONE63_003236</name>
</gene>
<keyword evidence="5" id="KW-0433">Leucine-rich repeat</keyword>
<evidence type="ECO:0000256" key="1">
    <source>
        <dbReference type="ARBA" id="ARBA00004496"/>
    </source>
</evidence>
<dbReference type="PANTHER" id="PTHR18849">
    <property type="entry name" value="LEUCINE RICH REPEAT PROTEIN"/>
    <property type="match status" value="1"/>
</dbReference>
<protein>
    <recommendedName>
        <fullName evidence="3">Tubulin-specific chaperone E</fullName>
    </recommendedName>
    <alternativeName>
        <fullName evidence="8">Tubulin-folding cofactor E</fullName>
    </alternativeName>
</protein>
<dbReference type="InterPro" id="IPR001611">
    <property type="entry name" value="Leu-rich_rpt"/>
</dbReference>
<evidence type="ECO:0000313" key="10">
    <source>
        <dbReference type="EMBL" id="KAJ1521584.1"/>
    </source>
</evidence>
<keyword evidence="6" id="KW-0677">Repeat</keyword>
<name>A0AAV7XAD7_9NEOP</name>
<evidence type="ECO:0000256" key="6">
    <source>
        <dbReference type="ARBA" id="ARBA00022737"/>
    </source>
</evidence>
<dbReference type="PROSITE" id="PS00845">
    <property type="entry name" value="CAP_GLY_1"/>
    <property type="match status" value="1"/>
</dbReference>
<evidence type="ECO:0000256" key="2">
    <source>
        <dbReference type="ARBA" id="ARBA00006286"/>
    </source>
</evidence>
<dbReference type="Gene3D" id="3.80.10.10">
    <property type="entry name" value="Ribonuclease Inhibitor"/>
    <property type="match status" value="2"/>
</dbReference>
<comment type="caution">
    <text evidence="10">The sequence shown here is derived from an EMBL/GenBank/DDBJ whole genome shotgun (WGS) entry which is preliminary data.</text>
</comment>
<dbReference type="PROSITE" id="PS51450">
    <property type="entry name" value="LRR"/>
    <property type="match status" value="1"/>
</dbReference>
<evidence type="ECO:0000259" key="9">
    <source>
        <dbReference type="PROSITE" id="PS50245"/>
    </source>
</evidence>
<dbReference type="SMART" id="SM01052">
    <property type="entry name" value="CAP_GLY"/>
    <property type="match status" value="1"/>
</dbReference>
<evidence type="ECO:0000256" key="7">
    <source>
        <dbReference type="ARBA" id="ARBA00023186"/>
    </source>
</evidence>
<dbReference type="InterPro" id="IPR000938">
    <property type="entry name" value="CAP-Gly_domain"/>
</dbReference>
<dbReference type="EMBL" id="JAPTSV010000013">
    <property type="protein sequence ID" value="KAJ1521584.1"/>
    <property type="molecule type" value="Genomic_DNA"/>
</dbReference>
<dbReference type="CDD" id="cd17044">
    <property type="entry name" value="Ubl_TBCE"/>
    <property type="match status" value="1"/>
</dbReference>
<dbReference type="PROSITE" id="PS50245">
    <property type="entry name" value="CAP_GLY_2"/>
    <property type="match status" value="1"/>
</dbReference>
<keyword evidence="7" id="KW-0143">Chaperone</keyword>
<dbReference type="InterPro" id="IPR044079">
    <property type="entry name" value="Ubl_TBCE"/>
</dbReference>
<evidence type="ECO:0000313" key="11">
    <source>
        <dbReference type="Proteomes" id="UP001075354"/>
    </source>
</evidence>
<sequence length="525" mass="59005">MCDCGDQFDTTLGQRVEYQGHKGTVRFKGELPGQSGAWIGVEWDSFTRGKHDGSHNGVSYFKTSHPTSGSFIRPARLNFGISCVDAIQGRYGKVDGSTAGVDKDSIEEMKRKFNIPFVEMVGFEKVNSQQSQFEKLKVVHLSGDPIKCAGEQGQLSKLCPLVIELILSDTLLNSWNAVGDITVQFKYLTHLDLSNNKLIVPNEEDVGRLKAAFKPLSYLILNSLEYTWQDILTCANMWPCITMLSVQANKICELESPPLGVLSNLTILHLDLNPICDWTHVNKLGNLASLKVLYLGEVGIKNIFFPGESTTSLFPSLTELYLQNNEINDWISINELRKLASLSSLHLQSNPLLQQEKAWDFVIARLKNLKKLNGTEIAPSERRGCEYDYMKYYGREWLLAQNDPVMLREVSHQHPRYSELIESHGSFSEDDLAIRPSTLKSRLINVKIIYSNSGNVHEIQKKIPRNMTVQKLSGLVQKLINTKGHVPSLQAISAKAPDVKILLEKDMQELSFYSVEDGDSIAVNW</sequence>
<dbReference type="GO" id="GO:0007010">
    <property type="term" value="P:cytoskeleton organization"/>
    <property type="evidence" value="ECO:0007669"/>
    <property type="project" value="TreeGrafter"/>
</dbReference>
<dbReference type="SUPFAM" id="SSF52058">
    <property type="entry name" value="L domain-like"/>
    <property type="match status" value="1"/>
</dbReference>
<feature type="domain" description="CAP-Gly" evidence="9">
    <location>
        <begin position="29"/>
        <end position="73"/>
    </location>
</feature>
<comment type="subcellular location">
    <subcellularLocation>
        <location evidence="1">Cytoplasm</location>
    </subcellularLocation>
</comment>
<dbReference type="SUPFAM" id="SSF74924">
    <property type="entry name" value="Cap-Gly domain"/>
    <property type="match status" value="1"/>
</dbReference>
<dbReference type="GO" id="GO:0005737">
    <property type="term" value="C:cytoplasm"/>
    <property type="evidence" value="ECO:0007669"/>
    <property type="project" value="UniProtKB-SubCell"/>
</dbReference>
<dbReference type="Pfam" id="PF01302">
    <property type="entry name" value="CAP_GLY"/>
    <property type="match status" value="1"/>
</dbReference>
<dbReference type="Gene3D" id="2.30.30.190">
    <property type="entry name" value="CAP Gly-rich-like domain"/>
    <property type="match status" value="1"/>
</dbReference>
<dbReference type="InterPro" id="IPR036859">
    <property type="entry name" value="CAP-Gly_dom_sf"/>
</dbReference>
<keyword evidence="4" id="KW-0963">Cytoplasm</keyword>
<dbReference type="PANTHER" id="PTHR18849:SF0">
    <property type="entry name" value="CILIA- AND FLAGELLA-ASSOCIATED PROTEIN 410-RELATED"/>
    <property type="match status" value="1"/>
</dbReference>
<accession>A0AAV7XAD7</accession>
<dbReference type="Proteomes" id="UP001075354">
    <property type="component" value="Chromosome 13"/>
</dbReference>
<keyword evidence="11" id="KW-1185">Reference proteome</keyword>
<evidence type="ECO:0000256" key="8">
    <source>
        <dbReference type="ARBA" id="ARBA00030180"/>
    </source>
</evidence>
<dbReference type="AlphaFoldDB" id="A0AAV7XAD7"/>
<dbReference type="InterPro" id="IPR029071">
    <property type="entry name" value="Ubiquitin-like_domsf"/>
</dbReference>
<organism evidence="10 11">
    <name type="scientific">Megalurothrips usitatus</name>
    <name type="common">bean blossom thrips</name>
    <dbReference type="NCBI Taxonomy" id="439358"/>
    <lineage>
        <taxon>Eukaryota</taxon>
        <taxon>Metazoa</taxon>
        <taxon>Ecdysozoa</taxon>
        <taxon>Arthropoda</taxon>
        <taxon>Hexapoda</taxon>
        <taxon>Insecta</taxon>
        <taxon>Pterygota</taxon>
        <taxon>Neoptera</taxon>
        <taxon>Paraneoptera</taxon>
        <taxon>Thysanoptera</taxon>
        <taxon>Terebrantia</taxon>
        <taxon>Thripoidea</taxon>
        <taxon>Thripidae</taxon>
        <taxon>Megalurothrips</taxon>
    </lineage>
</organism>